<feature type="transmembrane region" description="Helical" evidence="6">
    <location>
        <begin position="148"/>
        <end position="175"/>
    </location>
</feature>
<dbReference type="AlphaFoldDB" id="A0A4R6WPR5"/>
<feature type="transmembrane region" description="Helical" evidence="6">
    <location>
        <begin position="187"/>
        <end position="206"/>
    </location>
</feature>
<gene>
    <name evidence="7" type="ORF">A8950_3039</name>
</gene>
<name>A0A4R6WPR5_9PROT</name>
<protein>
    <submittedName>
        <fullName evidence="7">Threonine/homoserine/homoserine lactone efflux protein</fullName>
    </submittedName>
</protein>
<evidence type="ECO:0000256" key="3">
    <source>
        <dbReference type="ARBA" id="ARBA00022692"/>
    </source>
</evidence>
<keyword evidence="3 6" id="KW-0812">Transmembrane</keyword>
<keyword evidence="4 6" id="KW-1133">Transmembrane helix</keyword>
<dbReference type="Proteomes" id="UP000295783">
    <property type="component" value="Unassembled WGS sequence"/>
</dbReference>
<evidence type="ECO:0000256" key="6">
    <source>
        <dbReference type="SAM" id="Phobius"/>
    </source>
</evidence>
<reference evidence="7 8" key="1">
    <citation type="submission" date="2019-03" db="EMBL/GenBank/DDBJ databases">
        <title>Genomic Encyclopedia of Type Strains, Phase III (KMG-III): the genomes of soil and plant-associated and newly described type strains.</title>
        <authorList>
            <person name="Whitman W."/>
        </authorList>
    </citation>
    <scope>NUCLEOTIDE SEQUENCE [LARGE SCALE GENOMIC DNA]</scope>
    <source>
        <strain evidence="7 8">CGMCC 1.7660</strain>
    </source>
</reference>
<comment type="subcellular location">
    <subcellularLocation>
        <location evidence="1">Cell membrane</location>
        <topology evidence="1">Multi-pass membrane protein</topology>
    </subcellularLocation>
</comment>
<accession>A0A4R6WPR5</accession>
<evidence type="ECO:0000256" key="5">
    <source>
        <dbReference type="ARBA" id="ARBA00023136"/>
    </source>
</evidence>
<comment type="caution">
    <text evidence="7">The sequence shown here is derived from an EMBL/GenBank/DDBJ whole genome shotgun (WGS) entry which is preliminary data.</text>
</comment>
<dbReference type="PANTHER" id="PTHR30086">
    <property type="entry name" value="ARGININE EXPORTER PROTEIN ARGO"/>
    <property type="match status" value="1"/>
</dbReference>
<dbReference type="Pfam" id="PF01810">
    <property type="entry name" value="LysE"/>
    <property type="match status" value="1"/>
</dbReference>
<evidence type="ECO:0000313" key="8">
    <source>
        <dbReference type="Proteomes" id="UP000295783"/>
    </source>
</evidence>
<dbReference type="InterPro" id="IPR001123">
    <property type="entry name" value="LeuE-type"/>
</dbReference>
<keyword evidence="8" id="KW-1185">Reference proteome</keyword>
<feature type="transmembrane region" description="Helical" evidence="6">
    <location>
        <begin position="79"/>
        <end position="96"/>
    </location>
</feature>
<evidence type="ECO:0000256" key="4">
    <source>
        <dbReference type="ARBA" id="ARBA00022989"/>
    </source>
</evidence>
<feature type="transmembrane region" description="Helical" evidence="6">
    <location>
        <begin position="45"/>
        <end position="67"/>
    </location>
</feature>
<keyword evidence="5 6" id="KW-0472">Membrane</keyword>
<dbReference type="PANTHER" id="PTHR30086:SF20">
    <property type="entry name" value="ARGININE EXPORTER PROTEIN ARGO-RELATED"/>
    <property type="match status" value="1"/>
</dbReference>
<dbReference type="GO" id="GO:0015171">
    <property type="term" value="F:amino acid transmembrane transporter activity"/>
    <property type="evidence" value="ECO:0007669"/>
    <property type="project" value="TreeGrafter"/>
</dbReference>
<dbReference type="EMBL" id="SNYW01000011">
    <property type="protein sequence ID" value="TDQ80507.1"/>
    <property type="molecule type" value="Genomic_DNA"/>
</dbReference>
<feature type="transmembrane region" description="Helical" evidence="6">
    <location>
        <begin position="117"/>
        <end position="142"/>
    </location>
</feature>
<keyword evidence="2" id="KW-1003">Cell membrane</keyword>
<sequence>MLSSLIDPALYLAYVGAVVLLTLMPGPNVALIVANSVAYGPRYGLLTVAGTSAAIVVQLVLTAIGLTELLGTLGHWFEWLRWVGVAYLIYLGISAWRAPATDLRAVGPQPVAARRMLVRALVVSLSNPKTLLFYGAFFPQFIDPARPILPQVALLSVSFVLIAVLVDSCWALAAGKARHLLGMHAKWRNRLSGGLLLGAGIGLALVRRP</sequence>
<organism evidence="7 8">
    <name type="scientific">Dongia mobilis</name>
    <dbReference type="NCBI Taxonomy" id="578943"/>
    <lineage>
        <taxon>Bacteria</taxon>
        <taxon>Pseudomonadati</taxon>
        <taxon>Pseudomonadota</taxon>
        <taxon>Alphaproteobacteria</taxon>
        <taxon>Rhodospirillales</taxon>
        <taxon>Dongiaceae</taxon>
        <taxon>Dongia</taxon>
    </lineage>
</organism>
<evidence type="ECO:0000256" key="1">
    <source>
        <dbReference type="ARBA" id="ARBA00004651"/>
    </source>
</evidence>
<evidence type="ECO:0000313" key="7">
    <source>
        <dbReference type="EMBL" id="TDQ80507.1"/>
    </source>
</evidence>
<proteinExistence type="predicted"/>
<dbReference type="PIRSF" id="PIRSF006324">
    <property type="entry name" value="LeuE"/>
    <property type="match status" value="1"/>
</dbReference>
<feature type="transmembrane region" description="Helical" evidence="6">
    <location>
        <begin position="12"/>
        <end position="33"/>
    </location>
</feature>
<evidence type="ECO:0000256" key="2">
    <source>
        <dbReference type="ARBA" id="ARBA00022475"/>
    </source>
</evidence>
<dbReference type="GO" id="GO:0005886">
    <property type="term" value="C:plasma membrane"/>
    <property type="evidence" value="ECO:0007669"/>
    <property type="project" value="UniProtKB-SubCell"/>
</dbReference>
<dbReference type="RefSeq" id="WP_243735663.1">
    <property type="nucleotide sequence ID" value="NZ_SNYW01000011.1"/>
</dbReference>